<dbReference type="Gene3D" id="3.40.390.10">
    <property type="entry name" value="Collagenase (Catalytic Domain)"/>
    <property type="match status" value="1"/>
</dbReference>
<dbReference type="RefSeq" id="WP_192067301.1">
    <property type="nucleotide sequence ID" value="NZ_JACYWY010000001.1"/>
</dbReference>
<dbReference type="EMBL" id="JACYWZ010000003">
    <property type="protein sequence ID" value="MBD8769853.1"/>
    <property type="molecule type" value="Genomic_DNA"/>
</dbReference>
<evidence type="ECO:0000313" key="3">
    <source>
        <dbReference type="Proteomes" id="UP000620025"/>
    </source>
</evidence>
<sequence length="1691" mass="186708">MSNTLPWFHARSLAQRMSRQLLQALQDERLSVIEHDWLRRLPEQPSLPSDMRISLLTNAAPGIFSGLMIAHADITNPAVYFYSPMAGILPFFTRHELEAALLEPGTGPDLEGAYARWLSVSRTPFQRWMDAIIQAHAKRLKPLVACLQSVPALRTVLDQELTRALRTALPASDPIVPALHRIQRRVGTPGTVETTQNLIDVGLDRLTGRGSPSVEHHFIGVYGQALSATETATYNATIASTVAKLPGAFDQALVAFWASTPSSSASTYRTLLARHLKHSYLNAVLEIQAHLGYTPAQRALLMDAAQDKPRADIVLQSLSFAADPVKTDRAVPWPGVLVISDRNDAALGHWLYSCDQGFTLCSDFGALSRHFDTLIAQAPSSPRIIASQRQLFNATIVPRAQLTPLTSSPWQALADGFIDLQRRRVQDCFNTPAQLRGNPLSAMAQATALHDLLQPNLAWLGETVEHAAPATPAVDEPSGPPSQTWLRELHAMQRQLDGQRKRSLSLVKGVQQLLAPGLLAIQSTLPVDQLHLRIAGSPQLSSISLVDYFLERCSGAIVQALSSVDAVLDARGNTLQWPDILQMERLIGEQRRHVPRAFARLAARHDTTPYGHYRGTYDLQGQRRAITERCLRIGLASARREGRIDEKMLDWLAVALDRPTAALRNALDVEVQSLCLRARSDGSEVVLSNLVLIHQRSQPEGPVLMWSTHDGLRAFSSAQQMKETVATVVTHPSRSRNLGSGRYFRDRAGPIQDNASLGGASDLTTHALRGDFIAELCTLEFNRRLVYLRSNLQLGIDCHFSTQLMQGNTDFEHSDDTLAAALEWLGTEIANSQLVELLPGWLKYASKEQITRYTEILRRCALTTDAQGNYLANIPYILDFSRDRLKEAMLKAWPQGPYNPDRVQITLTDTSGGGLSAGGGIALGSAAGVTQSLTQWAVDQFGGSLSSAMTIVLDPPSQTIATPSTHQIRTLVDQADIGGAYRSMLAERLAPTNADYAERRRLFARGVPPQMLRYAAERQMQGKLSNEAVNLIEQVMEMPDGLAREPLHRHNVIISPFGLIPDTDVAADMACAMFLFAPDDKAAGPVVLYSAYGGEQTLLEYADRASLLAQVRTDASLQALIMSRLPEQAKERYQHGGFREPHIPWTTEVSDGQRPGRPPSITLSDKPYTGNALFLIFEDTLKLIQLAAKEQTLSAGEATWDAFCRLLELGLQQGSVMLPSAVASLVALYQGIVLVRDSVEAAKEQKWGEAVADLVAALASVAGSRQALDDLEWREPSKRRPSDEIAASQQGVLGTSGLTALKNAQATDVVLSELHFDPLLNLYKSTDGKHRYAVVSGRVYEVADADVGLKIISSQGDGPNLELDEQQKWRVDAEVVRMGGGYSIVEHYDIWVAEQNLTDLFVTQAEGALQIRRQYPRRHRQLVEAHAHSVECLRNALANLNQTAPHVPLAAETNAVLTDIFEVDVTPAMLHQIRSSCLRLLSEFTTPGLDPQSSPRYWVGLNKQRHNGTHAFVWETDPQKRIFLTEEFYVLPPETILYSDLHRSQNDMFLHHQASSLLHEVSHQVLKTVDIAYMDSFRPLLEQHDTLGGPHSQAQLYAHSLNRVRHEALSLSTPDTKLFTRRGTNGRRDFRHYDGRQREMILKLSGQSTLAEARVAFRGNPEVRAKIILANADSLTLLVLRLGQEVYGTTG</sequence>
<name>A0ABR9BXL7_9PSED</name>
<reference evidence="2 3" key="1">
    <citation type="journal article" date="2020" name="FEMS Microbiol. Ecol.">
        <title>Temporal dynamics of bacterial communities during seed development and maturation.</title>
        <authorList>
            <person name="Chesneau G."/>
            <person name="Torres-Cortes G."/>
            <person name="Briand M."/>
            <person name="Darrasse A."/>
            <person name="Preveaux A."/>
            <person name="Marais C."/>
            <person name="Jacques M.A."/>
            <person name="Shade A."/>
            <person name="Barret M."/>
        </authorList>
    </citation>
    <scope>NUCLEOTIDE SEQUENCE [LARGE SCALE GENOMIC DNA]</scope>
    <source>
        <strain evidence="2 3">CFBP13599</strain>
    </source>
</reference>
<evidence type="ECO:0000313" key="2">
    <source>
        <dbReference type="EMBL" id="MBD8769853.1"/>
    </source>
</evidence>
<dbReference type="InterPro" id="IPR046673">
    <property type="entry name" value="ToxA_N"/>
</dbReference>
<dbReference type="Proteomes" id="UP000620025">
    <property type="component" value="Unassembled WGS sequence"/>
</dbReference>
<keyword evidence="3" id="KW-1185">Reference proteome</keyword>
<gene>
    <name evidence="2" type="ORF">IFT38_09890</name>
</gene>
<accession>A0ABR9BXL7</accession>
<feature type="domain" description="Dermonecrotic toxin N-terminal" evidence="1">
    <location>
        <begin position="533"/>
        <end position="734"/>
    </location>
</feature>
<feature type="domain" description="Dermonecrotic toxin N-terminal" evidence="1">
    <location>
        <begin position="871"/>
        <end position="1127"/>
    </location>
</feature>
<organism evidence="2 3">
    <name type="scientific">Pseudomonas coleopterorum</name>
    <dbReference type="NCBI Taxonomy" id="1605838"/>
    <lineage>
        <taxon>Bacteria</taxon>
        <taxon>Pseudomonadati</taxon>
        <taxon>Pseudomonadota</taxon>
        <taxon>Gammaproteobacteria</taxon>
        <taxon>Pseudomonadales</taxon>
        <taxon>Pseudomonadaceae</taxon>
        <taxon>Pseudomonas</taxon>
    </lineage>
</organism>
<evidence type="ECO:0000259" key="1">
    <source>
        <dbReference type="Pfam" id="PF20178"/>
    </source>
</evidence>
<proteinExistence type="predicted"/>
<protein>
    <recommendedName>
        <fullName evidence="1">Dermonecrotic toxin N-terminal domain-containing protein</fullName>
    </recommendedName>
</protein>
<dbReference type="Pfam" id="PF20178">
    <property type="entry name" value="ToxA_N"/>
    <property type="match status" value="2"/>
</dbReference>
<comment type="caution">
    <text evidence="2">The sequence shown here is derived from an EMBL/GenBank/DDBJ whole genome shotgun (WGS) entry which is preliminary data.</text>
</comment>
<dbReference type="InterPro" id="IPR024079">
    <property type="entry name" value="MetalloPept_cat_dom_sf"/>
</dbReference>